<dbReference type="SUPFAM" id="SSF48008">
    <property type="entry name" value="GntR ligand-binding domain-like"/>
    <property type="match status" value="1"/>
</dbReference>
<dbReference type="InterPro" id="IPR008920">
    <property type="entry name" value="TF_FadR/GntR_C"/>
</dbReference>
<dbReference type="SMART" id="SM00345">
    <property type="entry name" value="HTH_GNTR"/>
    <property type="match status" value="1"/>
</dbReference>
<dbReference type="InterPro" id="IPR000524">
    <property type="entry name" value="Tscrpt_reg_HTH_GntR"/>
</dbReference>
<dbReference type="Gene3D" id="1.20.120.530">
    <property type="entry name" value="GntR ligand-binding domain-like"/>
    <property type="match status" value="1"/>
</dbReference>
<reference evidence="5 6" key="1">
    <citation type="submission" date="2015-09" db="EMBL/GenBank/DDBJ databases">
        <title>Draft genome sequence of Aliiroseovarius crassostreae CV919-312TSm, the causative agent of Roseovarius Oyster Disease (formerly Juvenile Oyster Disease).</title>
        <authorList>
            <person name="Kessner L."/>
            <person name="Spinard E."/>
            <person name="Nelson D."/>
        </authorList>
    </citation>
    <scope>NUCLEOTIDE SEQUENCE [LARGE SCALE GENOMIC DNA]</scope>
    <source>
        <strain evidence="5 6">CV919-312</strain>
    </source>
</reference>
<keyword evidence="1" id="KW-0805">Transcription regulation</keyword>
<keyword evidence="2" id="KW-0238">DNA-binding</keyword>
<keyword evidence="3" id="KW-0804">Transcription</keyword>
<evidence type="ECO:0000259" key="4">
    <source>
        <dbReference type="PROSITE" id="PS50949"/>
    </source>
</evidence>
<protein>
    <submittedName>
        <fullName evidence="5">GntR family transcriptional regulator</fullName>
    </submittedName>
</protein>
<sequence length="223" mass="24628">MKISIEDRIEQRVLEAIAERRLPPGAKLGEQLLSDIFTCNRANVRRALASLAAQNVVDLIPNRGAFVISPSPRDAKDVFQARRAIERTIVTAACDHATDTDLSALADIIANEDAARDAGDETQILRLSSEFHLRIADVAGNSVLTRFLTDLTMRSALIIGLYGHNGPSHCDRGEHRRILAALAARDKAQLIAEMERHLSHLEADLDFSRLSEKQVPLEEILQP</sequence>
<evidence type="ECO:0000256" key="1">
    <source>
        <dbReference type="ARBA" id="ARBA00023015"/>
    </source>
</evidence>
<dbReference type="SUPFAM" id="SSF46785">
    <property type="entry name" value="Winged helix' DNA-binding domain"/>
    <property type="match status" value="1"/>
</dbReference>
<evidence type="ECO:0000256" key="3">
    <source>
        <dbReference type="ARBA" id="ARBA00023163"/>
    </source>
</evidence>
<dbReference type="RefSeq" id="WP_055188873.1">
    <property type="nucleotide sequence ID" value="NZ_FPBS01000001.1"/>
</dbReference>
<dbReference type="Proteomes" id="UP000050471">
    <property type="component" value="Unassembled WGS sequence"/>
</dbReference>
<dbReference type="SMART" id="SM00895">
    <property type="entry name" value="FCD"/>
    <property type="match status" value="1"/>
</dbReference>
<dbReference type="GO" id="GO:0003700">
    <property type="term" value="F:DNA-binding transcription factor activity"/>
    <property type="evidence" value="ECO:0007669"/>
    <property type="project" value="InterPro"/>
</dbReference>
<name>A0A0P7J071_9RHOB</name>
<comment type="caution">
    <text evidence="5">The sequence shown here is derived from an EMBL/GenBank/DDBJ whole genome shotgun (WGS) entry which is preliminary data.</text>
</comment>
<evidence type="ECO:0000256" key="2">
    <source>
        <dbReference type="ARBA" id="ARBA00023125"/>
    </source>
</evidence>
<dbReference type="Pfam" id="PF00392">
    <property type="entry name" value="GntR"/>
    <property type="match status" value="1"/>
</dbReference>
<dbReference type="InterPro" id="IPR036388">
    <property type="entry name" value="WH-like_DNA-bd_sf"/>
</dbReference>
<feature type="domain" description="HTH gntR-type" evidence="4">
    <location>
        <begin position="3"/>
        <end position="70"/>
    </location>
</feature>
<accession>A0A0P7J071</accession>
<keyword evidence="6" id="KW-1185">Reference proteome</keyword>
<evidence type="ECO:0000313" key="5">
    <source>
        <dbReference type="EMBL" id="KPN64533.1"/>
    </source>
</evidence>
<dbReference type="PROSITE" id="PS50949">
    <property type="entry name" value="HTH_GNTR"/>
    <property type="match status" value="1"/>
</dbReference>
<organism evidence="5 6">
    <name type="scientific">Aliiroseovarius crassostreae</name>
    <dbReference type="NCBI Taxonomy" id="154981"/>
    <lineage>
        <taxon>Bacteria</taxon>
        <taxon>Pseudomonadati</taxon>
        <taxon>Pseudomonadota</taxon>
        <taxon>Alphaproteobacteria</taxon>
        <taxon>Rhodobacterales</taxon>
        <taxon>Paracoccaceae</taxon>
        <taxon>Aliiroseovarius</taxon>
    </lineage>
</organism>
<dbReference type="PANTHER" id="PTHR43537:SF53">
    <property type="entry name" value="HTH-TYPE TRANSCRIPTIONAL REPRESSOR NANR"/>
    <property type="match status" value="1"/>
</dbReference>
<dbReference type="Gene3D" id="1.10.10.10">
    <property type="entry name" value="Winged helix-like DNA-binding domain superfamily/Winged helix DNA-binding domain"/>
    <property type="match status" value="1"/>
</dbReference>
<dbReference type="PANTHER" id="PTHR43537">
    <property type="entry name" value="TRANSCRIPTIONAL REGULATOR, GNTR FAMILY"/>
    <property type="match status" value="1"/>
</dbReference>
<proteinExistence type="predicted"/>
<evidence type="ECO:0000313" key="6">
    <source>
        <dbReference type="Proteomes" id="UP000050471"/>
    </source>
</evidence>
<dbReference type="GO" id="GO:0003677">
    <property type="term" value="F:DNA binding"/>
    <property type="evidence" value="ECO:0007669"/>
    <property type="project" value="UniProtKB-KW"/>
</dbReference>
<dbReference type="InterPro" id="IPR036390">
    <property type="entry name" value="WH_DNA-bd_sf"/>
</dbReference>
<dbReference type="OrthoDB" id="7618373at2"/>
<dbReference type="STRING" id="154981.AKJ29_18195"/>
<dbReference type="InterPro" id="IPR011711">
    <property type="entry name" value="GntR_C"/>
</dbReference>
<dbReference type="EMBL" id="LKBA01000004">
    <property type="protein sequence ID" value="KPN64533.1"/>
    <property type="molecule type" value="Genomic_DNA"/>
</dbReference>
<dbReference type="AlphaFoldDB" id="A0A0P7J071"/>
<gene>
    <name evidence="5" type="ORF">AKJ29_18195</name>
</gene>
<dbReference type="Pfam" id="PF07729">
    <property type="entry name" value="FCD"/>
    <property type="match status" value="1"/>
</dbReference>